<comment type="function">
    <text evidence="2">Converts GTP to 7,8-dihydroneopterin triphosphate.</text>
</comment>
<dbReference type="EC" id="3.5.4.16" evidence="2"/>
<dbReference type="InterPro" id="IPR003801">
    <property type="entry name" value="GTP_cyclohydrolase_FolE2/MptA"/>
</dbReference>
<dbReference type="PANTHER" id="PTHR36445">
    <property type="entry name" value="GTP CYCLOHYDROLASE MPTA"/>
    <property type="match status" value="1"/>
</dbReference>
<dbReference type="EMBL" id="FTOH01000017">
    <property type="protein sequence ID" value="SIT19836.1"/>
    <property type="molecule type" value="Genomic_DNA"/>
</dbReference>
<name>A0A1N7QAL6_9GAMM</name>
<dbReference type="Gene3D" id="3.10.270.10">
    <property type="entry name" value="Urate Oxidase"/>
    <property type="match status" value="1"/>
</dbReference>
<dbReference type="Pfam" id="PF02649">
    <property type="entry name" value="GCHY-1"/>
    <property type="match status" value="1"/>
</dbReference>
<feature type="site" description="May be catalytically important" evidence="2">
    <location>
        <position position="164"/>
    </location>
</feature>
<sequence length="307" mass="33542">MYPSQATQSTRSLPDVSVTDKAHAGGGLTHVGMNAIDLPITLSELIEHPTVNARVSATVNLPAPDIKGIHMSRLYQRLLPFGDSELLTPNALQRLLTDMISSHETCSSTAAEVSFSFILLLKKSALKTLDAYGWSHYPVEIRARMQNNKTTIQLRVSVGYSSTCPCSAALSRQMIAEQFLEDFQHDSANLNAETVAHWLKDNATYATPHSQRSRADIEVIIDNLSTGFGLTSLIGKIENALQTPLQTAVKRIDEQAFARLNGSNLMFVEDAARRLSSALSPHYSGLKVDVSHFESLHPHDAVASFSA</sequence>
<reference evidence="4" key="1">
    <citation type="submission" date="2017-01" db="EMBL/GenBank/DDBJ databases">
        <authorList>
            <person name="Varghese N."/>
            <person name="Submissions S."/>
        </authorList>
    </citation>
    <scope>NUCLEOTIDE SEQUENCE [LARGE SCALE GENOMIC DNA]</scope>
    <source>
        <strain evidence="4">DSM 24913</strain>
    </source>
</reference>
<keyword evidence="1 2" id="KW-0378">Hydrolase</keyword>
<evidence type="ECO:0000256" key="1">
    <source>
        <dbReference type="ARBA" id="ARBA00022801"/>
    </source>
</evidence>
<evidence type="ECO:0000313" key="4">
    <source>
        <dbReference type="Proteomes" id="UP000185639"/>
    </source>
</evidence>
<dbReference type="UniPathway" id="UPA00848">
    <property type="reaction ID" value="UER00151"/>
</dbReference>
<proteinExistence type="inferred from homology"/>
<protein>
    <recommendedName>
        <fullName evidence="2">GTP cyclohydrolase FolE2</fullName>
        <ecNumber evidence="2">3.5.4.16</ecNumber>
    </recommendedName>
</protein>
<comment type="similarity">
    <text evidence="2">Belongs to the GTP cyclohydrolase IV family.</text>
</comment>
<dbReference type="PANTHER" id="PTHR36445:SF1">
    <property type="entry name" value="GTP CYCLOHYDROLASE MPTA"/>
    <property type="match status" value="1"/>
</dbReference>
<comment type="pathway">
    <text evidence="2">Cofactor biosynthesis; 7,8-dihydroneopterin triphosphate biosynthesis; 7,8-dihydroneopterin triphosphate from GTP: step 1/1.</text>
</comment>
<dbReference type="STRING" id="484498.SAMN05421686_11722"/>
<evidence type="ECO:0000313" key="3">
    <source>
        <dbReference type="EMBL" id="SIT19836.1"/>
    </source>
</evidence>
<dbReference type="AlphaFoldDB" id="A0A1N7QAL6"/>
<organism evidence="3 4">
    <name type="scientific">Thalassolituus maritimus</name>
    <dbReference type="NCBI Taxonomy" id="484498"/>
    <lineage>
        <taxon>Bacteria</taxon>
        <taxon>Pseudomonadati</taxon>
        <taxon>Pseudomonadota</taxon>
        <taxon>Gammaproteobacteria</taxon>
        <taxon>Oceanospirillales</taxon>
        <taxon>Oceanospirillaceae</taxon>
        <taxon>Thalassolituus</taxon>
    </lineage>
</organism>
<keyword evidence="4" id="KW-1185">Reference proteome</keyword>
<accession>A0A1N7QAL6</accession>
<comment type="catalytic activity">
    <reaction evidence="2">
        <text>GTP + H2O = 7,8-dihydroneopterin 3'-triphosphate + formate + H(+)</text>
        <dbReference type="Rhea" id="RHEA:17473"/>
        <dbReference type="ChEBI" id="CHEBI:15377"/>
        <dbReference type="ChEBI" id="CHEBI:15378"/>
        <dbReference type="ChEBI" id="CHEBI:15740"/>
        <dbReference type="ChEBI" id="CHEBI:37565"/>
        <dbReference type="ChEBI" id="CHEBI:58462"/>
        <dbReference type="EC" id="3.5.4.16"/>
    </reaction>
</comment>
<gene>
    <name evidence="2" type="primary">folE2</name>
    <name evidence="3" type="ORF">SAMN05421686_11722</name>
</gene>
<dbReference type="RefSeq" id="WP_076518167.1">
    <property type="nucleotide sequence ID" value="NZ_FTOH01000017.1"/>
</dbReference>
<dbReference type="Proteomes" id="UP000185639">
    <property type="component" value="Unassembled WGS sequence"/>
</dbReference>
<dbReference type="GO" id="GO:0046654">
    <property type="term" value="P:tetrahydrofolate biosynthetic process"/>
    <property type="evidence" value="ECO:0007669"/>
    <property type="project" value="UniProtKB-UniRule"/>
</dbReference>
<dbReference type="InterPro" id="IPR022838">
    <property type="entry name" value="GTP_cyclohydrolase_FolE2"/>
</dbReference>
<dbReference type="HAMAP" id="MF_01527_B">
    <property type="entry name" value="GTP_cyclohydrol_B"/>
    <property type="match status" value="1"/>
</dbReference>
<dbReference type="NCBIfam" id="NF010200">
    <property type="entry name" value="PRK13674.1-1"/>
    <property type="match status" value="1"/>
</dbReference>
<dbReference type="OrthoDB" id="239637at2"/>
<dbReference type="GO" id="GO:0003934">
    <property type="term" value="F:GTP cyclohydrolase I activity"/>
    <property type="evidence" value="ECO:0007669"/>
    <property type="project" value="UniProtKB-UniRule"/>
</dbReference>
<evidence type="ECO:0000256" key="2">
    <source>
        <dbReference type="HAMAP-Rule" id="MF_01527"/>
    </source>
</evidence>